<keyword evidence="3" id="KW-1185">Reference proteome</keyword>
<gene>
    <name evidence="2" type="ORF">SPRG_21233</name>
</gene>
<name>A0A067BYH1_SAPPC</name>
<evidence type="ECO:0000313" key="2">
    <source>
        <dbReference type="EMBL" id="KDO21900.1"/>
    </source>
</evidence>
<dbReference type="AlphaFoldDB" id="A0A067BYH1"/>
<organism evidence="2 3">
    <name type="scientific">Saprolegnia parasitica (strain CBS 223.65)</name>
    <dbReference type="NCBI Taxonomy" id="695850"/>
    <lineage>
        <taxon>Eukaryota</taxon>
        <taxon>Sar</taxon>
        <taxon>Stramenopiles</taxon>
        <taxon>Oomycota</taxon>
        <taxon>Saprolegniomycetes</taxon>
        <taxon>Saprolegniales</taxon>
        <taxon>Saprolegniaceae</taxon>
        <taxon>Saprolegnia</taxon>
    </lineage>
</organism>
<evidence type="ECO:0000313" key="3">
    <source>
        <dbReference type="Proteomes" id="UP000030745"/>
    </source>
</evidence>
<proteinExistence type="predicted"/>
<dbReference type="VEuPathDB" id="FungiDB:SPRG_21233"/>
<dbReference type="EMBL" id="KK583278">
    <property type="protein sequence ID" value="KDO21900.1"/>
    <property type="molecule type" value="Genomic_DNA"/>
</dbReference>
<feature type="compositionally biased region" description="Basic residues" evidence="1">
    <location>
        <begin position="152"/>
        <end position="164"/>
    </location>
</feature>
<feature type="region of interest" description="Disordered" evidence="1">
    <location>
        <begin position="131"/>
        <end position="164"/>
    </location>
</feature>
<evidence type="ECO:0000256" key="1">
    <source>
        <dbReference type="SAM" id="MobiDB-lite"/>
    </source>
</evidence>
<reference evidence="2 3" key="1">
    <citation type="journal article" date="2013" name="PLoS Genet.">
        <title>Distinctive expansion of potential virulence genes in the genome of the oomycete fish pathogen Saprolegnia parasitica.</title>
        <authorList>
            <person name="Jiang R.H."/>
            <person name="de Bruijn I."/>
            <person name="Haas B.J."/>
            <person name="Belmonte R."/>
            <person name="Lobach L."/>
            <person name="Christie J."/>
            <person name="van den Ackerveken G."/>
            <person name="Bottin A."/>
            <person name="Bulone V."/>
            <person name="Diaz-Moreno S.M."/>
            <person name="Dumas B."/>
            <person name="Fan L."/>
            <person name="Gaulin E."/>
            <person name="Govers F."/>
            <person name="Grenville-Briggs L.J."/>
            <person name="Horner N.R."/>
            <person name="Levin J.Z."/>
            <person name="Mammella M."/>
            <person name="Meijer H.J."/>
            <person name="Morris P."/>
            <person name="Nusbaum C."/>
            <person name="Oome S."/>
            <person name="Phillips A.J."/>
            <person name="van Rooyen D."/>
            <person name="Rzeszutek E."/>
            <person name="Saraiva M."/>
            <person name="Secombes C.J."/>
            <person name="Seidl M.F."/>
            <person name="Snel B."/>
            <person name="Stassen J.H."/>
            <person name="Sykes S."/>
            <person name="Tripathy S."/>
            <person name="van den Berg H."/>
            <person name="Vega-Arreguin J.C."/>
            <person name="Wawra S."/>
            <person name="Young S.K."/>
            <person name="Zeng Q."/>
            <person name="Dieguez-Uribeondo J."/>
            <person name="Russ C."/>
            <person name="Tyler B.M."/>
            <person name="van West P."/>
        </authorList>
    </citation>
    <scope>NUCLEOTIDE SEQUENCE [LARGE SCALE GENOMIC DNA]</scope>
    <source>
        <strain evidence="2 3">CBS 223.65</strain>
    </source>
</reference>
<sequence>MQAVAQRCLAVIGDVRSRPPLPDITDYVFGDIQLDASHCKLCARLVEFLNDGTQTRLELFETMCDPGQRCVDANHDRLVVQHRWLKNYFQKVQPRGGVSESQLAKHVKAQRMDAEDRARVAALEILLANAQQRKGHGGATEDDEDDDEAAHSRHVKRQRRPSDR</sequence>
<dbReference type="OrthoDB" id="10570122at2759"/>
<dbReference type="KEGG" id="spar:SPRG_21233"/>
<dbReference type="RefSeq" id="XP_012207387.1">
    <property type="nucleotide sequence ID" value="XM_012351997.1"/>
</dbReference>
<protein>
    <submittedName>
        <fullName evidence="2">Uncharacterized protein</fullName>
    </submittedName>
</protein>
<dbReference type="GeneID" id="24142059"/>
<dbReference type="Proteomes" id="UP000030745">
    <property type="component" value="Unassembled WGS sequence"/>
</dbReference>
<accession>A0A067BYH1</accession>